<comment type="caution">
    <text evidence="2">The sequence shown here is derived from an EMBL/GenBank/DDBJ whole genome shotgun (WGS) entry which is preliminary data.</text>
</comment>
<accession>A0A178Z6W6</accession>
<feature type="coiled-coil region" evidence="1">
    <location>
        <begin position="91"/>
        <end position="242"/>
    </location>
</feature>
<keyword evidence="3" id="KW-1185">Reference proteome</keyword>
<sequence>MKTKVRPNPMSEAGMHAITNVNAEKVSDGLPNGVDNNDQENTQIDNVDFGLFNNEVHQQVNNLNKGLSVVKTAVDQLAVTFNQYGEMVKTVDERYRSGQDLELQIQELEQQYEFLDRKMQQVKQSHKVQLRNELKQHEKEISGLKEQAKSGQREKEKYEAMILDLKKEHESALKDARDDLETKKKQVEQENADRVAKLEAENKALEEKLTATEQQLEEKIKMHNEEKELRATMQSKADAEIQDLQKALASVKGKYEVQRLPVEHYAQRYTALVDSVAKLTHEYFSELPEEALDDPTYTYKQLRKKRSTFDPVPITQSECARVLRLGIVQNIIFNAIRETVWPPFFSRSLWKNKKDRSLIYDIYLRLASDGEEIQNDWKVSTLKVLDRMDNGVDVGDKIGLAIELHVVQILEPLLGERKTDFGNELKNIFARAMELSQEARRDRSPVCFDINPSADSGKGWKEFSEGFDIEEAPNPPPVVFREKPFEPVCVVPRLYRKRDPTASPDAAENELVYPGVALFPSTGIFKQGMMEWEGLVQAEREIRKAYNGKARRASAVSFPTGMGMGMSALTSLRPSTTWAGPPIAEFN</sequence>
<evidence type="ECO:0000313" key="3">
    <source>
        <dbReference type="Proteomes" id="UP000078343"/>
    </source>
</evidence>
<dbReference type="RefSeq" id="XP_018688290.1">
    <property type="nucleotide sequence ID" value="XM_018842129.1"/>
</dbReference>
<dbReference type="EMBL" id="LVYI01000012">
    <property type="protein sequence ID" value="OAP54923.1"/>
    <property type="molecule type" value="Genomic_DNA"/>
</dbReference>
<dbReference type="AlphaFoldDB" id="A0A178Z6W6"/>
<name>A0A178Z6W6_9EURO</name>
<dbReference type="STRING" id="1367422.A0A178Z6W6"/>
<keyword evidence="1" id="KW-0175">Coiled coil</keyword>
<gene>
    <name evidence="2" type="ORF">AYL99_10623</name>
</gene>
<organism evidence="2 3">
    <name type="scientific">Fonsecaea erecta</name>
    <dbReference type="NCBI Taxonomy" id="1367422"/>
    <lineage>
        <taxon>Eukaryota</taxon>
        <taxon>Fungi</taxon>
        <taxon>Dikarya</taxon>
        <taxon>Ascomycota</taxon>
        <taxon>Pezizomycotina</taxon>
        <taxon>Eurotiomycetes</taxon>
        <taxon>Chaetothyriomycetidae</taxon>
        <taxon>Chaetothyriales</taxon>
        <taxon>Herpotrichiellaceae</taxon>
        <taxon>Fonsecaea</taxon>
    </lineage>
</organism>
<dbReference type="GeneID" id="30014791"/>
<evidence type="ECO:0000256" key="1">
    <source>
        <dbReference type="SAM" id="Coils"/>
    </source>
</evidence>
<dbReference type="OrthoDB" id="6365728at2759"/>
<dbReference type="Proteomes" id="UP000078343">
    <property type="component" value="Unassembled WGS sequence"/>
</dbReference>
<evidence type="ECO:0000313" key="2">
    <source>
        <dbReference type="EMBL" id="OAP54923.1"/>
    </source>
</evidence>
<reference evidence="2 3" key="1">
    <citation type="submission" date="2016-04" db="EMBL/GenBank/DDBJ databases">
        <title>Draft genome of Fonsecaea erecta CBS 125763.</title>
        <authorList>
            <person name="Weiss V.A."/>
            <person name="Vicente V.A."/>
            <person name="Raittz R.T."/>
            <person name="Moreno L.F."/>
            <person name="De Souza E.M."/>
            <person name="Pedrosa F.O."/>
            <person name="Steffens M.B."/>
            <person name="Faoro H."/>
            <person name="Tadra-Sfeir M.Z."/>
            <person name="Najafzadeh M.J."/>
            <person name="Felipe M.S."/>
            <person name="Teixeira M."/>
            <person name="Sun J."/>
            <person name="Xi L."/>
            <person name="Gomes R."/>
            <person name="De Azevedo C.M."/>
            <person name="Salgado C.G."/>
            <person name="Da Silva M.B."/>
            <person name="Nascimento M.F."/>
            <person name="Queiroz-Telles F."/>
            <person name="Attili D.S."/>
            <person name="Gorbushina A."/>
        </authorList>
    </citation>
    <scope>NUCLEOTIDE SEQUENCE [LARGE SCALE GENOMIC DNA]</scope>
    <source>
        <strain evidence="2 3">CBS 125763</strain>
    </source>
</reference>
<proteinExistence type="predicted"/>
<protein>
    <submittedName>
        <fullName evidence="2">Uncharacterized protein</fullName>
    </submittedName>
</protein>